<dbReference type="NCBIfam" id="TIGR00229">
    <property type="entry name" value="sensory_box"/>
    <property type="match status" value="1"/>
</dbReference>
<dbReference type="EMBL" id="UOFN01000110">
    <property type="protein sequence ID" value="VAW79329.1"/>
    <property type="molecule type" value="Genomic_DNA"/>
</dbReference>
<dbReference type="InterPro" id="IPR000160">
    <property type="entry name" value="GGDEF_dom"/>
</dbReference>
<dbReference type="Pfam" id="PF00990">
    <property type="entry name" value="GGDEF"/>
    <property type="match status" value="1"/>
</dbReference>
<dbReference type="NCBIfam" id="TIGR00254">
    <property type="entry name" value="GGDEF"/>
    <property type="match status" value="1"/>
</dbReference>
<dbReference type="Pfam" id="PF13426">
    <property type="entry name" value="PAS_9"/>
    <property type="match status" value="1"/>
</dbReference>
<organism evidence="3">
    <name type="scientific">hydrothermal vent metagenome</name>
    <dbReference type="NCBI Taxonomy" id="652676"/>
    <lineage>
        <taxon>unclassified sequences</taxon>
        <taxon>metagenomes</taxon>
        <taxon>ecological metagenomes</taxon>
    </lineage>
</organism>
<dbReference type="PROSITE" id="PS50112">
    <property type="entry name" value="PAS"/>
    <property type="match status" value="1"/>
</dbReference>
<evidence type="ECO:0000313" key="3">
    <source>
        <dbReference type="EMBL" id="VAW79329.1"/>
    </source>
</evidence>
<accession>A0A3B0YYP6</accession>
<dbReference type="SMART" id="SM00267">
    <property type="entry name" value="GGDEF"/>
    <property type="match status" value="1"/>
</dbReference>
<dbReference type="Gene3D" id="3.30.70.270">
    <property type="match status" value="1"/>
</dbReference>
<dbReference type="AlphaFoldDB" id="A0A3B0YYP6"/>
<sequence length="354" mass="39702">MSGTASTRRQMRAGSIKTLPRQCSKNGKLMIDKDKLSDGHHGKTLTGNEAKAATERLVRQAGRYVRLLHITHEAIICIDDDCKILIFNQGAENLFGYHQKEILGSPVQRLLCPKFRSTDKQRLNTLARIAQDNHIGFNTDRIICKRRNGERFPAEVSLSQTTLPGQRLYTLVVRNTSERMRAEEQLTHAARHDELTDLPNRALLNDRLSAGIARAERYQRKLGVVYLDLDDFKPINDRYGHETGDCLLQAVANRLRVTMRQSDTVSRVGGDEFIVSLEHIKNEKDAIAAASKLDRALKQPFSVLGNQIRISASIGIAVYPDHGNDPATLLRHADQAMYSAKATHHNPQLFQPGS</sequence>
<dbReference type="InterPro" id="IPR029787">
    <property type="entry name" value="Nucleotide_cyclase"/>
</dbReference>
<dbReference type="FunFam" id="3.30.70.270:FF:000001">
    <property type="entry name" value="Diguanylate cyclase domain protein"/>
    <property type="match status" value="1"/>
</dbReference>
<dbReference type="PROSITE" id="PS50887">
    <property type="entry name" value="GGDEF"/>
    <property type="match status" value="1"/>
</dbReference>
<dbReference type="InterPro" id="IPR035965">
    <property type="entry name" value="PAS-like_dom_sf"/>
</dbReference>
<gene>
    <name evidence="3" type="ORF">MNBD_GAMMA15-1237</name>
</gene>
<dbReference type="Gene3D" id="3.30.450.20">
    <property type="entry name" value="PAS domain"/>
    <property type="match status" value="1"/>
</dbReference>
<dbReference type="InterPro" id="IPR052163">
    <property type="entry name" value="DGC-Regulatory_Protein"/>
</dbReference>
<reference evidence="3" key="1">
    <citation type="submission" date="2018-06" db="EMBL/GenBank/DDBJ databases">
        <authorList>
            <person name="Zhirakovskaya E."/>
        </authorList>
    </citation>
    <scope>NUCLEOTIDE SEQUENCE</scope>
</reference>
<proteinExistence type="predicted"/>
<name>A0A3B0YYP6_9ZZZZ</name>
<dbReference type="SUPFAM" id="SSF55073">
    <property type="entry name" value="Nucleotide cyclase"/>
    <property type="match status" value="1"/>
</dbReference>
<dbReference type="PANTHER" id="PTHR46663:SF3">
    <property type="entry name" value="SLL0267 PROTEIN"/>
    <property type="match status" value="1"/>
</dbReference>
<dbReference type="InterPro" id="IPR000014">
    <property type="entry name" value="PAS"/>
</dbReference>
<dbReference type="CDD" id="cd01949">
    <property type="entry name" value="GGDEF"/>
    <property type="match status" value="1"/>
</dbReference>
<protein>
    <submittedName>
        <fullName evidence="3">Diguanylate cyclase/phosphodiesterase (GGDEF &amp; EAL domains) with PAS/PAC sensor(S)</fullName>
    </submittedName>
</protein>
<feature type="domain" description="PAS" evidence="1">
    <location>
        <begin position="60"/>
        <end position="130"/>
    </location>
</feature>
<feature type="domain" description="GGDEF" evidence="2">
    <location>
        <begin position="220"/>
        <end position="352"/>
    </location>
</feature>
<dbReference type="SUPFAM" id="SSF55785">
    <property type="entry name" value="PYP-like sensor domain (PAS domain)"/>
    <property type="match status" value="1"/>
</dbReference>
<dbReference type="SMART" id="SM00091">
    <property type="entry name" value="PAS"/>
    <property type="match status" value="1"/>
</dbReference>
<dbReference type="CDD" id="cd00130">
    <property type="entry name" value="PAS"/>
    <property type="match status" value="1"/>
</dbReference>
<dbReference type="InterPro" id="IPR043128">
    <property type="entry name" value="Rev_trsase/Diguanyl_cyclase"/>
</dbReference>
<evidence type="ECO:0000259" key="1">
    <source>
        <dbReference type="PROSITE" id="PS50112"/>
    </source>
</evidence>
<evidence type="ECO:0000259" key="2">
    <source>
        <dbReference type="PROSITE" id="PS50887"/>
    </source>
</evidence>
<dbReference type="PANTHER" id="PTHR46663">
    <property type="entry name" value="DIGUANYLATE CYCLASE DGCT-RELATED"/>
    <property type="match status" value="1"/>
</dbReference>